<name>A0ABQ2FDI9_9MICO</name>
<sequence>MRRISDLGRRPRGVTVGMLGVVSFGAERVPLVGLLLPLLTTVALLSATVSTGDHALLALALAGMAALAARSHAVPVGARVVSVRHRSEVCRAAGVRASDPDRPGHVRPRAPGLG</sequence>
<feature type="region of interest" description="Disordered" evidence="1">
    <location>
        <begin position="94"/>
        <end position="114"/>
    </location>
</feature>
<keyword evidence="2" id="KW-0812">Transmembrane</keyword>
<dbReference type="Pfam" id="PF19950">
    <property type="entry name" value="DUF6412"/>
    <property type="match status" value="1"/>
</dbReference>
<gene>
    <name evidence="3" type="ORF">GCM10011509_26880</name>
</gene>
<feature type="transmembrane region" description="Helical" evidence="2">
    <location>
        <begin position="55"/>
        <end position="78"/>
    </location>
</feature>
<keyword evidence="2" id="KW-0472">Membrane</keyword>
<comment type="caution">
    <text evidence="3">The sequence shown here is derived from an EMBL/GenBank/DDBJ whole genome shotgun (WGS) entry which is preliminary data.</text>
</comment>
<dbReference type="EMBL" id="BMLB01000006">
    <property type="protein sequence ID" value="GGK76926.1"/>
    <property type="molecule type" value="Genomic_DNA"/>
</dbReference>
<protein>
    <submittedName>
        <fullName evidence="3">Uncharacterized protein</fullName>
    </submittedName>
</protein>
<evidence type="ECO:0000313" key="4">
    <source>
        <dbReference type="Proteomes" id="UP000662111"/>
    </source>
</evidence>
<dbReference type="Proteomes" id="UP000662111">
    <property type="component" value="Unassembled WGS sequence"/>
</dbReference>
<keyword evidence="2" id="KW-1133">Transmembrane helix</keyword>
<organism evidence="3 4">
    <name type="scientific">Ornithinimicrobium pekingense</name>
    <dbReference type="NCBI Taxonomy" id="384677"/>
    <lineage>
        <taxon>Bacteria</taxon>
        <taxon>Bacillati</taxon>
        <taxon>Actinomycetota</taxon>
        <taxon>Actinomycetes</taxon>
        <taxon>Micrococcales</taxon>
        <taxon>Ornithinimicrobiaceae</taxon>
        <taxon>Ornithinimicrobium</taxon>
    </lineage>
</organism>
<evidence type="ECO:0000256" key="2">
    <source>
        <dbReference type="SAM" id="Phobius"/>
    </source>
</evidence>
<keyword evidence="4" id="KW-1185">Reference proteome</keyword>
<accession>A0ABQ2FDI9</accession>
<dbReference type="InterPro" id="IPR045635">
    <property type="entry name" value="DUF6412"/>
</dbReference>
<evidence type="ECO:0000313" key="3">
    <source>
        <dbReference type="EMBL" id="GGK76926.1"/>
    </source>
</evidence>
<proteinExistence type="predicted"/>
<evidence type="ECO:0000256" key="1">
    <source>
        <dbReference type="SAM" id="MobiDB-lite"/>
    </source>
</evidence>
<reference evidence="4" key="1">
    <citation type="journal article" date="2019" name="Int. J. Syst. Evol. Microbiol.">
        <title>The Global Catalogue of Microorganisms (GCM) 10K type strain sequencing project: providing services to taxonomists for standard genome sequencing and annotation.</title>
        <authorList>
            <consortium name="The Broad Institute Genomics Platform"/>
            <consortium name="The Broad Institute Genome Sequencing Center for Infectious Disease"/>
            <person name="Wu L."/>
            <person name="Ma J."/>
        </authorList>
    </citation>
    <scope>NUCLEOTIDE SEQUENCE [LARGE SCALE GENOMIC DNA]</scope>
    <source>
        <strain evidence="4">CGMCC 1.5362</strain>
    </source>
</reference>